<dbReference type="Pfam" id="PF07690">
    <property type="entry name" value="MFS_1"/>
    <property type="match status" value="1"/>
</dbReference>
<feature type="compositionally biased region" description="Polar residues" evidence="1">
    <location>
        <begin position="1"/>
        <end position="12"/>
    </location>
</feature>
<name>A0ABP9XA80_9DEIO</name>
<organism evidence="3 4">
    <name type="scientific">Deinococcus aluminii</name>
    <dbReference type="NCBI Taxonomy" id="1656885"/>
    <lineage>
        <taxon>Bacteria</taxon>
        <taxon>Thermotogati</taxon>
        <taxon>Deinococcota</taxon>
        <taxon>Deinococci</taxon>
        <taxon>Deinococcales</taxon>
        <taxon>Deinococcaceae</taxon>
        <taxon>Deinococcus</taxon>
    </lineage>
</organism>
<feature type="transmembrane region" description="Helical" evidence="2">
    <location>
        <begin position="31"/>
        <end position="52"/>
    </location>
</feature>
<comment type="caution">
    <text evidence="3">The sequence shown here is derived from an EMBL/GenBank/DDBJ whole genome shotgun (WGS) entry which is preliminary data.</text>
</comment>
<feature type="transmembrane region" description="Helical" evidence="2">
    <location>
        <begin position="98"/>
        <end position="115"/>
    </location>
</feature>
<dbReference type="Gene3D" id="1.20.1250.20">
    <property type="entry name" value="MFS general substrate transporter like domains"/>
    <property type="match status" value="2"/>
</dbReference>
<dbReference type="PANTHER" id="PTHR23523">
    <property type="match status" value="1"/>
</dbReference>
<dbReference type="RefSeq" id="WP_345451216.1">
    <property type="nucleotide sequence ID" value="NZ_BAABRV010000001.1"/>
</dbReference>
<feature type="region of interest" description="Disordered" evidence="1">
    <location>
        <begin position="1"/>
        <end position="25"/>
    </location>
</feature>
<feature type="transmembrane region" description="Helical" evidence="2">
    <location>
        <begin position="293"/>
        <end position="312"/>
    </location>
</feature>
<evidence type="ECO:0000313" key="4">
    <source>
        <dbReference type="Proteomes" id="UP001404956"/>
    </source>
</evidence>
<accession>A0ABP9XA80</accession>
<dbReference type="Proteomes" id="UP001404956">
    <property type="component" value="Unassembled WGS sequence"/>
</dbReference>
<dbReference type="InterPro" id="IPR036259">
    <property type="entry name" value="MFS_trans_sf"/>
</dbReference>
<gene>
    <name evidence="3" type="primary">yycB</name>
    <name evidence="3" type="ORF">Dalu01_00668</name>
</gene>
<feature type="transmembrane region" description="Helical" evidence="2">
    <location>
        <begin position="189"/>
        <end position="208"/>
    </location>
</feature>
<feature type="transmembrane region" description="Helical" evidence="2">
    <location>
        <begin position="152"/>
        <end position="177"/>
    </location>
</feature>
<evidence type="ECO:0000256" key="1">
    <source>
        <dbReference type="SAM" id="MobiDB-lite"/>
    </source>
</evidence>
<proteinExistence type="predicted"/>
<dbReference type="InterPro" id="IPR011701">
    <property type="entry name" value="MFS"/>
</dbReference>
<dbReference type="PANTHER" id="PTHR23523:SF2">
    <property type="entry name" value="2-NITROIMIDAZOLE TRANSPORTER"/>
    <property type="match status" value="1"/>
</dbReference>
<keyword evidence="2" id="KW-1133">Transmembrane helix</keyword>
<feature type="transmembrane region" description="Helical" evidence="2">
    <location>
        <begin position="352"/>
        <end position="375"/>
    </location>
</feature>
<keyword evidence="4" id="KW-1185">Reference proteome</keyword>
<feature type="transmembrane region" description="Helical" evidence="2">
    <location>
        <begin position="228"/>
        <end position="249"/>
    </location>
</feature>
<keyword evidence="2" id="KW-0472">Membrane</keyword>
<protein>
    <submittedName>
        <fullName evidence="3">Transporter YycB</fullName>
    </submittedName>
</protein>
<feature type="transmembrane region" description="Helical" evidence="2">
    <location>
        <begin position="318"/>
        <end position="340"/>
    </location>
</feature>
<reference evidence="3 4" key="1">
    <citation type="submission" date="2024-02" db="EMBL/GenBank/DDBJ databases">
        <title>Deinococcus aluminii NBRC 112889.</title>
        <authorList>
            <person name="Ichikawa N."/>
            <person name="Katano-Makiyama Y."/>
            <person name="Hidaka K."/>
        </authorList>
    </citation>
    <scope>NUCLEOTIDE SEQUENCE [LARGE SCALE GENOMIC DNA]</scope>
    <source>
        <strain evidence="3 4">NBRC 112889</strain>
    </source>
</reference>
<evidence type="ECO:0000313" key="3">
    <source>
        <dbReference type="EMBL" id="GAA5532280.1"/>
    </source>
</evidence>
<feature type="transmembrane region" description="Helical" evidence="2">
    <location>
        <begin position="261"/>
        <end position="286"/>
    </location>
</feature>
<dbReference type="SUPFAM" id="SSF103473">
    <property type="entry name" value="MFS general substrate transporter"/>
    <property type="match status" value="1"/>
</dbReference>
<sequence length="409" mass="42778">MHSTPQDTSQPARPQGGQPPEPARWKSTPRAWLILGIVAVALNLRPTIAGFGPLLAQIQAELRVNAATVSLLTTIPLLCWGLLAPLAPLLTRRRSSETVILISTAVIGVGALLRVGPSLPWILLGTVLVGAGIAIVNVLLPSLVKRDFPERVGLMTGVYTLAVVSGAALASGLAVPLRTALGGSWRASLGIWVWLAVAGVLAWLPALFGRQTHARLAVQGPPVWRNPYALPVTLFMGFQGLVFFTWLTWLPRVLQDHGLSAAASGLLLSAGNIVQLPFTLVVPILAARLWNPFPLVLGAAALIGGGLLGLLLAPGWPLVWILLLGAGCGSTFPLALVLIAQRAAHPAQVPQLSALAQGFGYLLAATGPFIFGALHDWTGGWSAPLGFLIACTGLTFVTGLLASRPGRLP</sequence>
<dbReference type="EMBL" id="BAABRV010000001">
    <property type="protein sequence ID" value="GAA5532280.1"/>
    <property type="molecule type" value="Genomic_DNA"/>
</dbReference>
<feature type="transmembrane region" description="Helical" evidence="2">
    <location>
        <begin position="64"/>
        <end position="86"/>
    </location>
</feature>
<feature type="transmembrane region" description="Helical" evidence="2">
    <location>
        <begin position="381"/>
        <end position="402"/>
    </location>
</feature>
<dbReference type="InterPro" id="IPR052524">
    <property type="entry name" value="MFS_Cyanate_Porter"/>
</dbReference>
<dbReference type="CDD" id="cd17339">
    <property type="entry name" value="MFS_NIMT_CynX_like"/>
    <property type="match status" value="1"/>
</dbReference>
<feature type="transmembrane region" description="Helical" evidence="2">
    <location>
        <begin position="121"/>
        <end position="140"/>
    </location>
</feature>
<evidence type="ECO:0000256" key="2">
    <source>
        <dbReference type="SAM" id="Phobius"/>
    </source>
</evidence>
<keyword evidence="2" id="KW-0812">Transmembrane</keyword>